<keyword evidence="2" id="KW-1185">Reference proteome</keyword>
<dbReference type="AlphaFoldDB" id="M2BC63"/>
<reference evidence="1" key="1">
    <citation type="submission" date="2012-11" db="EMBL/GenBank/DDBJ databases">
        <title>Permanent draft genomes of Rhodopirellula europaea strain SH398 and 6C.</title>
        <authorList>
            <person name="Richter M."/>
            <person name="Richter-Heitmann T."/>
            <person name="Frank C."/>
            <person name="Harder J."/>
            <person name="Glockner F.O."/>
        </authorList>
    </citation>
    <scope>NUCLEOTIDE SEQUENCE</scope>
    <source>
        <strain evidence="1">6C</strain>
    </source>
</reference>
<comment type="caution">
    <text evidence="1">The sequence shown here is derived from an EMBL/GenBank/DDBJ whole genome shotgun (WGS) entry which is preliminary data.</text>
</comment>
<dbReference type="Proteomes" id="UP000011529">
    <property type="component" value="Unassembled WGS sequence"/>
</dbReference>
<reference evidence="1" key="2">
    <citation type="journal article" date="2013" name="Mar. Genomics">
        <title>Expression of sulfatases in Rhodopirellula baltica and the diversity of sulfatases in the genus Rhodopirellula.</title>
        <authorList>
            <person name="Wegner C.E."/>
            <person name="Richter-Heitmann T."/>
            <person name="Klindworth A."/>
            <person name="Klockow C."/>
            <person name="Richter M."/>
            <person name="Achstetter T."/>
            <person name="Glockner F.O."/>
            <person name="Harder J."/>
        </authorList>
    </citation>
    <scope>NUCLEOTIDE SEQUENCE [LARGE SCALE GENOMIC DNA]</scope>
    <source>
        <strain evidence="1">6C</strain>
    </source>
</reference>
<evidence type="ECO:0000313" key="2">
    <source>
        <dbReference type="Proteomes" id="UP000011529"/>
    </source>
</evidence>
<protein>
    <submittedName>
        <fullName evidence="1">Uncharacterized protein</fullName>
    </submittedName>
</protein>
<organism evidence="1 2">
    <name type="scientific">Rhodopirellula europaea 6C</name>
    <dbReference type="NCBI Taxonomy" id="1263867"/>
    <lineage>
        <taxon>Bacteria</taxon>
        <taxon>Pseudomonadati</taxon>
        <taxon>Planctomycetota</taxon>
        <taxon>Planctomycetia</taxon>
        <taxon>Pirellulales</taxon>
        <taxon>Pirellulaceae</taxon>
        <taxon>Rhodopirellula</taxon>
    </lineage>
</organism>
<evidence type="ECO:0000313" key="1">
    <source>
        <dbReference type="EMBL" id="EMB19248.1"/>
    </source>
</evidence>
<accession>M2BC63</accession>
<sequence>MPESISGDCLSSWPRGKLSCPTSFPPIDRLVFDALEHLSNDAGCWFTVYRGDGSIDGDELSRSFEGHLPIPVVTRLDPARFGV</sequence>
<proteinExistence type="predicted"/>
<dbReference type="EMBL" id="ANMO01000002">
    <property type="protein sequence ID" value="EMB19248.1"/>
    <property type="molecule type" value="Genomic_DNA"/>
</dbReference>
<dbReference type="PATRIC" id="fig|1263867.3.peg.12"/>
<gene>
    <name evidence="1" type="ORF">RE6C_00012</name>
</gene>
<name>M2BC63_9BACT</name>